<feature type="compositionally biased region" description="Low complexity" evidence="4">
    <location>
        <begin position="1122"/>
        <end position="1151"/>
    </location>
</feature>
<dbReference type="InterPro" id="IPR036770">
    <property type="entry name" value="Ankyrin_rpt-contain_sf"/>
</dbReference>
<feature type="compositionally biased region" description="Basic residues" evidence="4">
    <location>
        <begin position="1017"/>
        <end position="1030"/>
    </location>
</feature>
<feature type="region of interest" description="Disordered" evidence="4">
    <location>
        <begin position="349"/>
        <end position="377"/>
    </location>
</feature>
<feature type="compositionally biased region" description="Low complexity" evidence="4">
    <location>
        <begin position="1069"/>
        <end position="1079"/>
    </location>
</feature>
<dbReference type="Pfam" id="PF12796">
    <property type="entry name" value="Ank_2"/>
    <property type="match status" value="1"/>
</dbReference>
<dbReference type="PANTHER" id="PTHR24198:SF165">
    <property type="entry name" value="ANKYRIN REPEAT-CONTAINING PROTEIN-RELATED"/>
    <property type="match status" value="1"/>
</dbReference>
<dbReference type="Proteomes" id="UP000324907">
    <property type="component" value="Unassembled WGS sequence"/>
</dbReference>
<dbReference type="EMBL" id="VLTL01000212">
    <property type="protein sequence ID" value="KAA0151983.1"/>
    <property type="molecule type" value="Genomic_DNA"/>
</dbReference>
<dbReference type="SUPFAM" id="SSF48403">
    <property type="entry name" value="Ankyrin repeat"/>
    <property type="match status" value="1"/>
</dbReference>
<feature type="region of interest" description="Disordered" evidence="4">
    <location>
        <begin position="1008"/>
        <end position="1079"/>
    </location>
</feature>
<evidence type="ECO:0000256" key="4">
    <source>
        <dbReference type="SAM" id="MobiDB-lite"/>
    </source>
</evidence>
<feature type="region of interest" description="Disordered" evidence="4">
    <location>
        <begin position="231"/>
        <end position="279"/>
    </location>
</feature>
<feature type="region of interest" description="Disordered" evidence="4">
    <location>
        <begin position="1"/>
        <end position="21"/>
    </location>
</feature>
<proteinExistence type="predicted"/>
<evidence type="ECO:0000313" key="6">
    <source>
        <dbReference type="Proteomes" id="UP000324907"/>
    </source>
</evidence>
<evidence type="ECO:0000256" key="1">
    <source>
        <dbReference type="ARBA" id="ARBA00022737"/>
    </source>
</evidence>
<evidence type="ECO:0000313" key="5">
    <source>
        <dbReference type="EMBL" id="KAA0151983.1"/>
    </source>
</evidence>
<name>A0A5A8CG05_CAFRO</name>
<dbReference type="PROSITE" id="PS50088">
    <property type="entry name" value="ANK_REPEAT"/>
    <property type="match status" value="1"/>
</dbReference>
<feature type="repeat" description="ANK" evidence="3">
    <location>
        <begin position="148"/>
        <end position="180"/>
    </location>
</feature>
<feature type="compositionally biased region" description="Basic residues" evidence="4">
    <location>
        <begin position="248"/>
        <end position="259"/>
    </location>
</feature>
<keyword evidence="2 3" id="KW-0040">ANK repeat</keyword>
<reference evidence="5 6" key="1">
    <citation type="submission" date="2019-07" db="EMBL/GenBank/DDBJ databases">
        <title>Genomes of Cafeteria roenbergensis.</title>
        <authorList>
            <person name="Fischer M.G."/>
            <person name="Hackl T."/>
            <person name="Roman M."/>
        </authorList>
    </citation>
    <scope>NUCLEOTIDE SEQUENCE [LARGE SCALE GENOMIC DNA]</scope>
    <source>
        <strain evidence="5 6">RCC970-E3</strain>
    </source>
</reference>
<dbReference type="InterPro" id="IPR002110">
    <property type="entry name" value="Ankyrin_rpt"/>
</dbReference>
<feature type="compositionally biased region" description="Low complexity" evidence="4">
    <location>
        <begin position="1255"/>
        <end position="1267"/>
    </location>
</feature>
<feature type="region of interest" description="Disordered" evidence="4">
    <location>
        <begin position="1239"/>
        <end position="1291"/>
    </location>
</feature>
<organism evidence="5 6">
    <name type="scientific">Cafeteria roenbergensis</name>
    <name type="common">Marine flagellate</name>
    <dbReference type="NCBI Taxonomy" id="33653"/>
    <lineage>
        <taxon>Eukaryota</taxon>
        <taxon>Sar</taxon>
        <taxon>Stramenopiles</taxon>
        <taxon>Bigyra</taxon>
        <taxon>Opalozoa</taxon>
        <taxon>Bicosoecida</taxon>
        <taxon>Cafeteriaceae</taxon>
        <taxon>Cafeteria</taxon>
    </lineage>
</organism>
<dbReference type="PROSITE" id="PS50297">
    <property type="entry name" value="ANK_REP_REGION"/>
    <property type="match status" value="1"/>
</dbReference>
<dbReference type="Gene3D" id="1.25.40.20">
    <property type="entry name" value="Ankyrin repeat-containing domain"/>
    <property type="match status" value="1"/>
</dbReference>
<feature type="region of interest" description="Disordered" evidence="4">
    <location>
        <begin position="1345"/>
        <end position="1391"/>
    </location>
</feature>
<feature type="compositionally biased region" description="Acidic residues" evidence="4">
    <location>
        <begin position="763"/>
        <end position="773"/>
    </location>
</feature>
<evidence type="ECO:0000256" key="3">
    <source>
        <dbReference type="PROSITE-ProRule" id="PRU00023"/>
    </source>
</evidence>
<feature type="region of interest" description="Disordered" evidence="4">
    <location>
        <begin position="760"/>
        <end position="811"/>
    </location>
</feature>
<feature type="region of interest" description="Disordered" evidence="4">
    <location>
        <begin position="1102"/>
        <end position="1184"/>
    </location>
</feature>
<protein>
    <submittedName>
        <fullName evidence="5">Uncharacterized protein</fullName>
    </submittedName>
</protein>
<feature type="compositionally biased region" description="Low complexity" evidence="4">
    <location>
        <begin position="781"/>
        <end position="793"/>
    </location>
</feature>
<feature type="compositionally biased region" description="Low complexity" evidence="4">
    <location>
        <begin position="1174"/>
        <end position="1184"/>
    </location>
</feature>
<sequence>MAARSSAGAKKASSPSPVDLALGQGQLGPLVEALKAGPRGAGLSTSAGLDALTWCVLRHSEQTSGYNVSEVPGVSSERLAVALLRRDYPAQGPWRPRAVARRKDTAPSALPSPVPGSVAHYAAERGQLRILTEIARWDRSLLQAADRDGRTPLHYAARAGQASAMHLLALLGVDLSCTDKSGCTPLSTLVTSPWLTDVHAAASLHHLLLFSCWRSIDLALATVEHLVKELRPSAKADPSPAASAASRKGGRAKGRRGRAKGSPSAAGAGPASAPTSAFAPPAASSSASWACSDPVRAVLELVAALEDKAEEEAIALDTYKAGLAARLAQYQRGDNSAHEAAKARRRAAASRLKAAGKPVPSSAAPSHRSGEAVVSDSRSLQDALEPLVTDAMSCKLKAARIRASWAALAAAGDEAVAGAVDTVAGAEVPERGSQASAPGAAAAADAGSALPSASTIRVLTSALLASAARGSGLSAADEAGYPDAPLPDSADSEVFWEAEALVVAAGPTATSSGGASAAAGAAAAGAAMARRSGAPSTAADPEMGLAARRPAGAKAFPPCPRLPPFPLLSDRQGSARVKLEENPVGIATRGFGAASPFSSVGSSAGAGRGRAQGEGAMQYAQCGERSTSAVLGSGLATVGAGVTIASPDRWLEVLAAWEADARFGAARATLPSVESIVGSAEATPGSAGACPDLSIASNILDPTFLRVVASNEAGKVRKLRAAASRAAPAAPLAAAAAAAGPESPSASLGAPAALTTRSFTEGCLDDGDDDDDEAARGGRAGASAGAAGAASMPGGAGGASSGDDGDSVCSDSSDLHAFQAEVTRQTVFQAVSSPSLASRNRFHRVPFASDLTLAQCVLEFRSLRSTALRVLPARFFGTLDALPFTTGTLASISRLSDPFSSRPDGRPEVLAVEAGSPCTTPQLRLAALAMIRLVLLRAALRLQEAERHVHLGLAAKGAGGAAASGPADAVGAADPAIRDALGDALLGGEVTAEHVDDILKEVMRADAEAAEAGSGGKSKKAAKRARRRLAKAANPDRAQGATSGAEQRDQASRPAPPGDAFVAGADPVTDGAGRTGGARAETATGADIFAAPVAEVATGEAKARHGWMTAGKTRSPAKRPLGASGPAAESAAGSEPTRKTAAAPAAPGLAGHTRAYPKGSHALGTMQPLPPPRSAADSSAAARQSSEASMLLQCQTTLHRNQLLVADLQARLHAATIQLHHLSEANAGLNRALMARDDAAGRRVPPQAHRPVAPPLAAAPQASAAPATVPPPAPVESSLAPSSDKSRLRQLQTALHDSDPRAEALGLGVHNMLGLQLRKLSSSQLEALEEMLRTVLGKAQATRALKEAADSKQATESGNAAPAAPKPPSALGSAKRTFGTGAGASWGDLDE</sequence>
<keyword evidence="1" id="KW-0677">Repeat</keyword>
<feature type="compositionally biased region" description="Polar residues" evidence="4">
    <location>
        <begin position="1279"/>
        <end position="1291"/>
    </location>
</feature>
<evidence type="ECO:0000256" key="2">
    <source>
        <dbReference type="ARBA" id="ARBA00023043"/>
    </source>
</evidence>
<accession>A0A5A8CG05</accession>
<feature type="compositionally biased region" description="Low complexity" evidence="4">
    <location>
        <begin position="260"/>
        <end position="279"/>
    </location>
</feature>
<gene>
    <name evidence="5" type="ORF">FNF28_07077</name>
</gene>
<feature type="compositionally biased region" description="Low complexity" evidence="4">
    <location>
        <begin position="1"/>
        <end position="17"/>
    </location>
</feature>
<feature type="compositionally biased region" description="Low complexity" evidence="4">
    <location>
        <begin position="235"/>
        <end position="247"/>
    </location>
</feature>
<comment type="caution">
    <text evidence="5">The sequence shown here is derived from an EMBL/GenBank/DDBJ whole genome shotgun (WGS) entry which is preliminary data.</text>
</comment>
<dbReference type="SMART" id="SM00248">
    <property type="entry name" value="ANK"/>
    <property type="match status" value="1"/>
</dbReference>
<dbReference type="PANTHER" id="PTHR24198">
    <property type="entry name" value="ANKYRIN REPEAT AND PROTEIN KINASE DOMAIN-CONTAINING PROTEIN"/>
    <property type="match status" value="1"/>
</dbReference>